<keyword evidence="1" id="KW-1133">Transmembrane helix</keyword>
<keyword evidence="2" id="KW-1185">Reference proteome</keyword>
<name>A0A915KXU7_ROMCU</name>
<keyword evidence="1" id="KW-0812">Transmembrane</keyword>
<feature type="transmembrane region" description="Helical" evidence="1">
    <location>
        <begin position="12"/>
        <end position="40"/>
    </location>
</feature>
<keyword evidence="1" id="KW-0472">Membrane</keyword>
<accession>A0A915KXU7</accession>
<reference evidence="3" key="1">
    <citation type="submission" date="2022-11" db="UniProtKB">
        <authorList>
            <consortium name="WormBaseParasite"/>
        </authorList>
    </citation>
    <scope>IDENTIFICATION</scope>
</reference>
<evidence type="ECO:0000256" key="1">
    <source>
        <dbReference type="SAM" id="Phobius"/>
    </source>
</evidence>
<dbReference type="Proteomes" id="UP000887565">
    <property type="component" value="Unplaced"/>
</dbReference>
<dbReference type="AlphaFoldDB" id="A0A915KXU7"/>
<organism evidence="2 3">
    <name type="scientific">Romanomermis culicivorax</name>
    <name type="common">Nematode worm</name>
    <dbReference type="NCBI Taxonomy" id="13658"/>
    <lineage>
        <taxon>Eukaryota</taxon>
        <taxon>Metazoa</taxon>
        <taxon>Ecdysozoa</taxon>
        <taxon>Nematoda</taxon>
        <taxon>Enoplea</taxon>
        <taxon>Dorylaimia</taxon>
        <taxon>Mermithida</taxon>
        <taxon>Mermithoidea</taxon>
        <taxon>Mermithidae</taxon>
        <taxon>Romanomermis</taxon>
    </lineage>
</organism>
<evidence type="ECO:0000313" key="2">
    <source>
        <dbReference type="Proteomes" id="UP000887565"/>
    </source>
</evidence>
<protein>
    <submittedName>
        <fullName evidence="3">Uncharacterized protein</fullName>
    </submittedName>
</protein>
<evidence type="ECO:0000313" key="3">
    <source>
        <dbReference type="WBParaSite" id="nRc.2.0.1.t43636-RA"/>
    </source>
</evidence>
<dbReference type="WBParaSite" id="nRc.2.0.1.t43636-RA">
    <property type="protein sequence ID" value="nRc.2.0.1.t43636-RA"/>
    <property type="gene ID" value="nRc.2.0.1.g43636"/>
</dbReference>
<sequence length="63" mass="6318">MAAMLASIRGRLRLLLIITAISIALAVAVVMIAVGVMRIIMAIKTDGAGVAITTVISGIAAAV</sequence>
<proteinExistence type="predicted"/>